<dbReference type="Gene3D" id="2.10.70.10">
    <property type="entry name" value="Complement Module, domain 1"/>
    <property type="match status" value="1"/>
</dbReference>
<dbReference type="AlphaFoldDB" id="V3YY07"/>
<keyword evidence="7" id="KW-1185">Reference proteome</keyword>
<dbReference type="GO" id="GO:0004222">
    <property type="term" value="F:metalloendopeptidase activity"/>
    <property type="evidence" value="ECO:0007669"/>
    <property type="project" value="InterPro"/>
</dbReference>
<keyword evidence="1" id="KW-0479">Metal-binding</keyword>
<dbReference type="GO" id="GO:0008270">
    <property type="term" value="F:zinc ion binding"/>
    <property type="evidence" value="ECO:0007669"/>
    <property type="project" value="InterPro"/>
</dbReference>
<dbReference type="OrthoDB" id="6113960at2759"/>
<dbReference type="InterPro" id="IPR012314">
    <property type="entry name" value="Pept_M12B_GON-ADAMTSs"/>
</dbReference>
<reference evidence="6 7" key="1">
    <citation type="journal article" date="2013" name="Nature">
        <title>Insights into bilaterian evolution from three spiralian genomes.</title>
        <authorList>
            <person name="Simakov O."/>
            <person name="Marletaz F."/>
            <person name="Cho S.J."/>
            <person name="Edsinger-Gonzales E."/>
            <person name="Havlak P."/>
            <person name="Hellsten U."/>
            <person name="Kuo D.H."/>
            <person name="Larsson T."/>
            <person name="Lv J."/>
            <person name="Arendt D."/>
            <person name="Savage R."/>
            <person name="Osoegawa K."/>
            <person name="de Jong P."/>
            <person name="Grimwood J."/>
            <person name="Chapman J.A."/>
            <person name="Shapiro H."/>
            <person name="Aerts A."/>
            <person name="Otillar R.P."/>
            <person name="Terry A.Y."/>
            <person name="Boore J.L."/>
            <person name="Grigoriev I.V."/>
            <person name="Lindberg D.R."/>
            <person name="Seaver E.C."/>
            <person name="Weisblat D.A."/>
            <person name="Putnam N.H."/>
            <person name="Rokhsar D.S."/>
        </authorList>
    </citation>
    <scope>NUCLEOTIDE SEQUENCE [LARGE SCALE GENOMIC DNA]</scope>
</reference>
<evidence type="ECO:0000259" key="4">
    <source>
        <dbReference type="PROSITE" id="PS50923"/>
    </source>
</evidence>
<feature type="domain" description="Sushi" evidence="4">
    <location>
        <begin position="5"/>
        <end position="68"/>
    </location>
</feature>
<protein>
    <recommendedName>
        <fullName evidence="8">GON domain-containing protein</fullName>
    </recommendedName>
</protein>
<name>V3YY07_LOTGI</name>
<dbReference type="PROSITE" id="PS51046">
    <property type="entry name" value="GON"/>
    <property type="match status" value="1"/>
</dbReference>
<dbReference type="RefSeq" id="XP_009066361.1">
    <property type="nucleotide sequence ID" value="XM_009068113.1"/>
</dbReference>
<dbReference type="KEGG" id="lgi:LOTGIDRAFT_169823"/>
<dbReference type="SMART" id="SM00032">
    <property type="entry name" value="CCP"/>
    <property type="match status" value="1"/>
</dbReference>
<dbReference type="CDD" id="cd00033">
    <property type="entry name" value="CCP"/>
    <property type="match status" value="1"/>
</dbReference>
<evidence type="ECO:0000313" key="7">
    <source>
        <dbReference type="Proteomes" id="UP000030746"/>
    </source>
</evidence>
<dbReference type="Pfam" id="PF08685">
    <property type="entry name" value="GON"/>
    <property type="match status" value="1"/>
</dbReference>
<dbReference type="CTD" id="20241235"/>
<comment type="caution">
    <text evidence="3">Lacks conserved residue(s) required for the propagation of feature annotation.</text>
</comment>
<evidence type="ECO:0000256" key="1">
    <source>
        <dbReference type="ARBA" id="ARBA00022723"/>
    </source>
</evidence>
<proteinExistence type="predicted"/>
<evidence type="ECO:0000256" key="3">
    <source>
        <dbReference type="PROSITE-ProRule" id="PRU00302"/>
    </source>
</evidence>
<evidence type="ECO:0000259" key="5">
    <source>
        <dbReference type="PROSITE" id="PS51046"/>
    </source>
</evidence>
<keyword evidence="3" id="KW-0768">Sushi</keyword>
<evidence type="ECO:0008006" key="8">
    <source>
        <dbReference type="Google" id="ProtNLM"/>
    </source>
</evidence>
<dbReference type="InterPro" id="IPR035976">
    <property type="entry name" value="Sushi/SCR/CCP_sf"/>
</dbReference>
<sequence>MTQSPKCGPPPVVSNAVLKEVVHDSGDVYTAYYTCNTGFYFPLVNTSTCYGSKWSSGVHSKALESCSDLKQCNLAYKDGEYWLYPGVYGNTKTKIYCYGMSGGAPMEYVTLVKSNVMEFPLGTYIKSSGCKVKTAGSTKQGKVQFHKVRVLPESMRIQNADRRFATQVYGQLELKYGYAGACSVYDTSICPQRGTARIDVTSTGLIFGASNEWLGKGWHERFAVVSRTDHKIAVTGDGGCGGAEPKEPIKLELDPYYSEIFKNLLEICSSVSSNCYVGKGEGGDPPLNSATEPVCV</sequence>
<evidence type="ECO:0000256" key="2">
    <source>
        <dbReference type="ARBA" id="ARBA00023157"/>
    </source>
</evidence>
<keyword evidence="2" id="KW-1015">Disulfide bond</keyword>
<dbReference type="HOGENOM" id="CLU_071698_0_0_1"/>
<dbReference type="SUPFAM" id="SSF57535">
    <property type="entry name" value="Complement control module/SCR domain"/>
    <property type="match status" value="1"/>
</dbReference>
<dbReference type="EMBL" id="KB203827">
    <property type="protein sequence ID" value="ESO82993.1"/>
    <property type="molecule type" value="Genomic_DNA"/>
</dbReference>
<dbReference type="Proteomes" id="UP000030746">
    <property type="component" value="Unassembled WGS sequence"/>
</dbReference>
<dbReference type="GeneID" id="20241235"/>
<dbReference type="PROSITE" id="PS50923">
    <property type="entry name" value="SUSHI"/>
    <property type="match status" value="1"/>
</dbReference>
<gene>
    <name evidence="6" type="ORF">LOTGIDRAFT_169823</name>
</gene>
<evidence type="ECO:0000313" key="6">
    <source>
        <dbReference type="EMBL" id="ESO82993.1"/>
    </source>
</evidence>
<organism evidence="6 7">
    <name type="scientific">Lottia gigantea</name>
    <name type="common">Giant owl limpet</name>
    <dbReference type="NCBI Taxonomy" id="225164"/>
    <lineage>
        <taxon>Eukaryota</taxon>
        <taxon>Metazoa</taxon>
        <taxon>Spiralia</taxon>
        <taxon>Lophotrochozoa</taxon>
        <taxon>Mollusca</taxon>
        <taxon>Gastropoda</taxon>
        <taxon>Patellogastropoda</taxon>
        <taxon>Lottioidea</taxon>
        <taxon>Lottiidae</taxon>
        <taxon>Lottia</taxon>
    </lineage>
</organism>
<dbReference type="OMA" id="DESNWII"/>
<feature type="domain" description="GON" evidence="5">
    <location>
        <begin position="62"/>
        <end position="260"/>
    </location>
</feature>
<dbReference type="InterPro" id="IPR000436">
    <property type="entry name" value="Sushi_SCR_CCP_dom"/>
</dbReference>
<accession>V3YY07</accession>